<accession>A0A3M9MFS3</accession>
<dbReference type="Proteomes" id="UP000271678">
    <property type="component" value="Unassembled WGS sequence"/>
</dbReference>
<proteinExistence type="predicted"/>
<dbReference type="RefSeq" id="WP_123270449.1">
    <property type="nucleotide sequence ID" value="NZ_RJJQ01000003.1"/>
</dbReference>
<dbReference type="SUPFAM" id="SSF55961">
    <property type="entry name" value="Bet v1-like"/>
    <property type="match status" value="1"/>
</dbReference>
<evidence type="ECO:0000313" key="2">
    <source>
        <dbReference type="EMBL" id="RNI24410.1"/>
    </source>
</evidence>
<evidence type="ECO:0000313" key="3">
    <source>
        <dbReference type="Proteomes" id="UP000271678"/>
    </source>
</evidence>
<dbReference type="InterPro" id="IPR023393">
    <property type="entry name" value="START-like_dom_sf"/>
</dbReference>
<evidence type="ECO:0000259" key="1">
    <source>
        <dbReference type="Pfam" id="PF03364"/>
    </source>
</evidence>
<dbReference type="PANTHER" id="PTHR39683">
    <property type="entry name" value="CONSERVED PROTEIN TB16.3"/>
    <property type="match status" value="1"/>
</dbReference>
<dbReference type="Gene3D" id="3.30.530.20">
    <property type="match status" value="1"/>
</dbReference>
<name>A0A3M9MFS3_9MICO</name>
<gene>
    <name evidence="2" type="ORF">EFY87_05495</name>
</gene>
<feature type="domain" description="Coenzyme Q-binding protein COQ10 START" evidence="1">
    <location>
        <begin position="11"/>
        <end position="141"/>
    </location>
</feature>
<sequence length="147" mass="16014">MADSTKSSVSISAAPAQVLDVIADFDAYPEWTGQIKQAEILTEDEQGWPQEVRMTLDGGVIKDTYTLAYSWDVTEDGTGVVSWQLVKSSILKALDGAYRLSVGADGTDVTYELSVELSIPVIGMIRRKAEKTIVETALKGLKKRVES</sequence>
<dbReference type="PANTHER" id="PTHR39683:SF4">
    <property type="entry name" value="COENZYME Q-BINDING PROTEIN COQ10 START DOMAIN-CONTAINING PROTEIN"/>
    <property type="match status" value="1"/>
</dbReference>
<keyword evidence="3" id="KW-1185">Reference proteome</keyword>
<dbReference type="EMBL" id="RJJQ01000003">
    <property type="protein sequence ID" value="RNI24410.1"/>
    <property type="molecule type" value="Genomic_DNA"/>
</dbReference>
<comment type="caution">
    <text evidence="2">The sequence shown here is derived from an EMBL/GenBank/DDBJ whole genome shotgun (WGS) entry which is preliminary data.</text>
</comment>
<protein>
    <submittedName>
        <fullName evidence="2">Cyclase</fullName>
    </submittedName>
</protein>
<reference evidence="2 3" key="1">
    <citation type="submission" date="2018-11" db="EMBL/GenBank/DDBJ databases">
        <title>Draft genome of Simplicispira Flexivirga sp. BO-16.</title>
        <authorList>
            <person name="Im W.T."/>
        </authorList>
    </citation>
    <scope>NUCLEOTIDE SEQUENCE [LARGE SCALE GENOMIC DNA]</scope>
    <source>
        <strain evidence="2 3">BO-16</strain>
    </source>
</reference>
<organism evidence="2 3">
    <name type="scientific">Flexivirga caeni</name>
    <dbReference type="NCBI Taxonomy" id="2294115"/>
    <lineage>
        <taxon>Bacteria</taxon>
        <taxon>Bacillati</taxon>
        <taxon>Actinomycetota</taxon>
        <taxon>Actinomycetes</taxon>
        <taxon>Micrococcales</taxon>
        <taxon>Dermacoccaceae</taxon>
        <taxon>Flexivirga</taxon>
    </lineage>
</organism>
<dbReference type="OrthoDB" id="5243015at2"/>
<dbReference type="Pfam" id="PF03364">
    <property type="entry name" value="Polyketide_cyc"/>
    <property type="match status" value="1"/>
</dbReference>
<dbReference type="InterPro" id="IPR005031">
    <property type="entry name" value="COQ10_START"/>
</dbReference>
<dbReference type="CDD" id="cd07819">
    <property type="entry name" value="SRPBCC_2"/>
    <property type="match status" value="1"/>
</dbReference>
<dbReference type="AlphaFoldDB" id="A0A3M9MFS3"/>